<keyword evidence="2" id="KW-0863">Zinc-finger</keyword>
<dbReference type="AlphaFoldDB" id="A0A0F9CJ95"/>
<dbReference type="PANTHER" id="PTHR33823">
    <property type="entry name" value="RNA POLYMERASE-BINDING TRANSCRIPTION FACTOR DKSA-RELATED"/>
    <property type="match status" value="1"/>
</dbReference>
<evidence type="ECO:0000313" key="6">
    <source>
        <dbReference type="EMBL" id="KKL49353.1"/>
    </source>
</evidence>
<keyword evidence="4" id="KW-0175">Coiled coil</keyword>
<sequence>MDKKTIEQFKERLEKEKEEAEKQLKTFADKDENVKGDWDTRFPKWNGGSGGSALETAADAVEEYSSLLPIEHNLELRLQNINNALEKIKKGQYGICEKCKKKIPDKRLEVYPEAGVCMKCKSKP</sequence>
<dbReference type="GO" id="GO:0008270">
    <property type="term" value="F:zinc ion binding"/>
    <property type="evidence" value="ECO:0007669"/>
    <property type="project" value="UniProtKB-KW"/>
</dbReference>
<organism evidence="6">
    <name type="scientific">marine sediment metagenome</name>
    <dbReference type="NCBI Taxonomy" id="412755"/>
    <lineage>
        <taxon>unclassified sequences</taxon>
        <taxon>metagenomes</taxon>
        <taxon>ecological metagenomes</taxon>
    </lineage>
</organism>
<dbReference type="PROSITE" id="PS01102">
    <property type="entry name" value="ZF_DKSA_1"/>
    <property type="match status" value="1"/>
</dbReference>
<dbReference type="InterPro" id="IPR000962">
    <property type="entry name" value="Znf_DskA_TraR"/>
</dbReference>
<feature type="coiled-coil region" evidence="4">
    <location>
        <begin position="3"/>
        <end position="33"/>
    </location>
</feature>
<dbReference type="InterPro" id="IPR020458">
    <property type="entry name" value="Znf_DskA_TraR_CS"/>
</dbReference>
<keyword evidence="3" id="KW-0862">Zinc</keyword>
<dbReference type="EMBL" id="LAZR01032985">
    <property type="protein sequence ID" value="KKL49353.1"/>
    <property type="molecule type" value="Genomic_DNA"/>
</dbReference>
<keyword evidence="1" id="KW-0479">Metal-binding</keyword>
<dbReference type="SUPFAM" id="SSF57716">
    <property type="entry name" value="Glucocorticoid receptor-like (DNA-binding domain)"/>
    <property type="match status" value="1"/>
</dbReference>
<evidence type="ECO:0000256" key="4">
    <source>
        <dbReference type="SAM" id="Coils"/>
    </source>
</evidence>
<name>A0A0F9CJ95_9ZZZZ</name>
<protein>
    <recommendedName>
        <fullName evidence="5">Zinc finger DksA/TraR C4-type domain-containing protein</fullName>
    </recommendedName>
</protein>
<gene>
    <name evidence="6" type="ORF">LCGC14_2316360</name>
</gene>
<evidence type="ECO:0000256" key="1">
    <source>
        <dbReference type="ARBA" id="ARBA00022723"/>
    </source>
</evidence>
<dbReference type="PROSITE" id="PS51128">
    <property type="entry name" value="ZF_DKSA_2"/>
    <property type="match status" value="1"/>
</dbReference>
<accession>A0A0F9CJ95</accession>
<dbReference type="PANTHER" id="PTHR33823:SF4">
    <property type="entry name" value="GENERAL STRESS PROTEIN 16O"/>
    <property type="match status" value="1"/>
</dbReference>
<reference evidence="6" key="1">
    <citation type="journal article" date="2015" name="Nature">
        <title>Complex archaea that bridge the gap between prokaryotes and eukaryotes.</title>
        <authorList>
            <person name="Spang A."/>
            <person name="Saw J.H."/>
            <person name="Jorgensen S.L."/>
            <person name="Zaremba-Niedzwiedzka K."/>
            <person name="Martijn J."/>
            <person name="Lind A.E."/>
            <person name="van Eijk R."/>
            <person name="Schleper C."/>
            <person name="Guy L."/>
            <person name="Ettema T.J."/>
        </authorList>
    </citation>
    <scope>NUCLEOTIDE SEQUENCE</scope>
</reference>
<evidence type="ECO:0000256" key="2">
    <source>
        <dbReference type="ARBA" id="ARBA00022771"/>
    </source>
</evidence>
<comment type="caution">
    <text evidence="6">The sequence shown here is derived from an EMBL/GenBank/DDBJ whole genome shotgun (WGS) entry which is preliminary data.</text>
</comment>
<dbReference type="Gene3D" id="1.20.120.910">
    <property type="entry name" value="DksA, coiled-coil domain"/>
    <property type="match status" value="1"/>
</dbReference>
<evidence type="ECO:0000256" key="3">
    <source>
        <dbReference type="ARBA" id="ARBA00022833"/>
    </source>
</evidence>
<feature type="domain" description="Zinc finger DksA/TraR C4-type" evidence="5">
    <location>
        <begin position="91"/>
        <end position="123"/>
    </location>
</feature>
<evidence type="ECO:0000259" key="5">
    <source>
        <dbReference type="Pfam" id="PF01258"/>
    </source>
</evidence>
<proteinExistence type="predicted"/>
<dbReference type="Pfam" id="PF01258">
    <property type="entry name" value="zf-dskA_traR"/>
    <property type="match status" value="1"/>
</dbReference>